<dbReference type="InterPro" id="IPR036663">
    <property type="entry name" value="Fumarylacetoacetase_C_sf"/>
</dbReference>
<dbReference type="AlphaFoldDB" id="A0A6J4R3W0"/>
<dbReference type="Pfam" id="PF01557">
    <property type="entry name" value="FAA_hydrolase"/>
    <property type="match status" value="1"/>
</dbReference>
<dbReference type="GO" id="GO:0019752">
    <property type="term" value="P:carboxylic acid metabolic process"/>
    <property type="evidence" value="ECO:0007669"/>
    <property type="project" value="UniProtKB-ARBA"/>
</dbReference>
<reference evidence="4" key="1">
    <citation type="submission" date="2020-02" db="EMBL/GenBank/DDBJ databases">
        <authorList>
            <person name="Meier V. D."/>
        </authorList>
    </citation>
    <scope>NUCLEOTIDE SEQUENCE</scope>
    <source>
        <strain evidence="4">AVDCRST_MAG02</strain>
    </source>
</reference>
<dbReference type="InterPro" id="IPR051121">
    <property type="entry name" value="FAH"/>
</dbReference>
<dbReference type="InterPro" id="IPR011234">
    <property type="entry name" value="Fumarylacetoacetase-like_C"/>
</dbReference>
<evidence type="ECO:0000256" key="2">
    <source>
        <dbReference type="ARBA" id="ARBA00022723"/>
    </source>
</evidence>
<organism evidence="4">
    <name type="scientific">uncultured Rubrobacteraceae bacterium</name>
    <dbReference type="NCBI Taxonomy" id="349277"/>
    <lineage>
        <taxon>Bacteria</taxon>
        <taxon>Bacillati</taxon>
        <taxon>Actinomycetota</taxon>
        <taxon>Rubrobacteria</taxon>
        <taxon>Rubrobacterales</taxon>
        <taxon>Rubrobacteraceae</taxon>
        <taxon>environmental samples</taxon>
    </lineage>
</organism>
<keyword evidence="4" id="KW-0378">Hydrolase</keyword>
<name>A0A6J4R3W0_9ACTN</name>
<proteinExistence type="inferred from homology"/>
<evidence type="ECO:0000259" key="3">
    <source>
        <dbReference type="Pfam" id="PF01557"/>
    </source>
</evidence>
<evidence type="ECO:0000256" key="1">
    <source>
        <dbReference type="ARBA" id="ARBA00010211"/>
    </source>
</evidence>
<dbReference type="PANTHER" id="PTHR42796">
    <property type="entry name" value="FUMARYLACETOACETATE HYDROLASE DOMAIN-CONTAINING PROTEIN 2A-RELATED"/>
    <property type="match status" value="1"/>
</dbReference>
<dbReference type="GO" id="GO:0046872">
    <property type="term" value="F:metal ion binding"/>
    <property type="evidence" value="ECO:0007669"/>
    <property type="project" value="UniProtKB-KW"/>
</dbReference>
<sequence>MRFASCRVGERRFAAVVEGGEVRPLAGIAELGADTDADLLADPPVEDGTAHALEDVEMLPAVPRPGKIICLGLNYHAHVEETRRDLPTYPVLFTKFAESLVGPYAPIVKPPESSEVDYEAELAVVIGRAARRVAPEHALEFVAGYAVANDVTVRDYQYKTHQWLQGKSWSDSTPLGPFLVTPDEVGDPGKLDITLDLNGERMQSSSTGLLIFDVPTIVSTLSEFVTLEPGDVILTGTPGGVGYRRDPQVFLQPGDRVRVEISGVGAIENEVVAE</sequence>
<comment type="similarity">
    <text evidence="1">Belongs to the FAH family.</text>
</comment>
<gene>
    <name evidence="4" type="ORF">AVDCRST_MAG02-1461</name>
</gene>
<dbReference type="FunFam" id="3.90.850.10:FF:000002">
    <property type="entry name" value="2-hydroxyhepta-2,4-diene-1,7-dioate isomerase"/>
    <property type="match status" value="1"/>
</dbReference>
<evidence type="ECO:0000313" key="4">
    <source>
        <dbReference type="EMBL" id="CAA9454959.1"/>
    </source>
</evidence>
<dbReference type="PANTHER" id="PTHR42796:SF4">
    <property type="entry name" value="FUMARYLACETOACETATE HYDROLASE DOMAIN-CONTAINING PROTEIN 2A"/>
    <property type="match status" value="1"/>
</dbReference>
<protein>
    <submittedName>
        <fullName evidence="4">Fumarylacetoacetate hydrolase family protein</fullName>
    </submittedName>
</protein>
<dbReference type="EMBL" id="CADCVH010000047">
    <property type="protein sequence ID" value="CAA9454959.1"/>
    <property type="molecule type" value="Genomic_DNA"/>
</dbReference>
<keyword evidence="2" id="KW-0479">Metal-binding</keyword>
<feature type="domain" description="Fumarylacetoacetase-like C-terminal" evidence="3">
    <location>
        <begin position="67"/>
        <end position="272"/>
    </location>
</feature>
<dbReference type="GO" id="GO:0016853">
    <property type="term" value="F:isomerase activity"/>
    <property type="evidence" value="ECO:0007669"/>
    <property type="project" value="UniProtKB-ARBA"/>
</dbReference>
<dbReference type="Gene3D" id="3.90.850.10">
    <property type="entry name" value="Fumarylacetoacetase-like, C-terminal domain"/>
    <property type="match status" value="1"/>
</dbReference>
<dbReference type="GO" id="GO:0016787">
    <property type="term" value="F:hydrolase activity"/>
    <property type="evidence" value="ECO:0007669"/>
    <property type="project" value="UniProtKB-KW"/>
</dbReference>
<accession>A0A6J4R3W0</accession>
<dbReference type="SUPFAM" id="SSF56529">
    <property type="entry name" value="FAH"/>
    <property type="match status" value="1"/>
</dbReference>